<dbReference type="PROSITE" id="PS51412">
    <property type="entry name" value="MACPF_2"/>
    <property type="match status" value="1"/>
</dbReference>
<feature type="domain" description="MACPF" evidence="1">
    <location>
        <begin position="1"/>
        <end position="302"/>
    </location>
</feature>
<dbReference type="EMBL" id="KZ453539">
    <property type="protein sequence ID" value="PKA47181.1"/>
    <property type="molecule type" value="Genomic_DNA"/>
</dbReference>
<name>A0A2H9ZV49_9ASPA</name>
<dbReference type="PANTHER" id="PTHR33199">
    <property type="entry name" value="MACPF DOMAIN-CONTAINING PROTEIN CAD1"/>
    <property type="match status" value="1"/>
</dbReference>
<evidence type="ECO:0000259" key="1">
    <source>
        <dbReference type="PROSITE" id="PS51412"/>
    </source>
</evidence>
<dbReference type="GO" id="GO:0009626">
    <property type="term" value="P:plant-type hypersensitive response"/>
    <property type="evidence" value="ECO:0007669"/>
    <property type="project" value="TreeGrafter"/>
</dbReference>
<proteinExistence type="predicted"/>
<protein>
    <submittedName>
        <fullName evidence="2">MACPF domain-containing protein CAD1</fullName>
    </submittedName>
</protein>
<dbReference type="Pfam" id="PF01823">
    <property type="entry name" value="MACPF"/>
    <property type="match status" value="1"/>
</dbReference>
<dbReference type="InterPro" id="IPR044663">
    <property type="entry name" value="CAD1/NSL1-like"/>
</dbReference>
<accession>A0A2H9ZV49</accession>
<dbReference type="GO" id="GO:2000031">
    <property type="term" value="P:regulation of salicylic acid mediated signaling pathway"/>
    <property type="evidence" value="ECO:0007669"/>
    <property type="project" value="InterPro"/>
</dbReference>
<dbReference type="Proteomes" id="UP000236161">
    <property type="component" value="Unassembled WGS sequence"/>
</dbReference>
<evidence type="ECO:0000313" key="3">
    <source>
        <dbReference type="Proteomes" id="UP000236161"/>
    </source>
</evidence>
<sequence length="518" mass="56066">MGEGAAERAVRCLGRGFDVASDFRPKYCKGETRVVVLGEEEICELVVPGAGVLRQVPADIKCDKGEQVRYQSDVLQFNRMSEWFNQRSGMSGKIPTGLFNAAFGFSGGCWAEDAGETKTLALDGYFISLFDLLIDRRPLILSSEVIQAVPSSWDPPALTRFIEKYGTHVIVGVSVGGQHVVYVRQDHSSSLSPSELKLNLDQLGDQLFTGTCPLPSLRFIKSFFLTDKPPLTELQHFLEFQSHRSWAPLLNDLPLGPISNRSGPTTTILQLTLIGPKLHVNTSPVTVPDRRPVTGIRLHLEGKLTNRLAIHLQHLSTIPVLFAGKSTAKPASALRWRGSDAVAAGNQSYYETVDWWRIGPVCTAPVEPDPESASVVAGAQLHVDCSGGAVLHLRLLFAEIAGSIVVRSFWDRGPRSSSTSGISGFLQRSGILSSGSSTVEREELPAGPGKVVVDSGVFEGVPPAAGAGGRLKKYVDTRERCKGPRDSPGYWVVTGAKLEVEKGRIGIHVRFSLLSSSS</sequence>
<gene>
    <name evidence="2" type="primary">CAD1</name>
    <name evidence="2" type="ORF">AXF42_Ash017126</name>
</gene>
<dbReference type="STRING" id="1088818.A0A2H9ZV49"/>
<dbReference type="OrthoDB" id="1366754at2759"/>
<evidence type="ECO:0000313" key="2">
    <source>
        <dbReference type="EMBL" id="PKA47181.1"/>
    </source>
</evidence>
<dbReference type="AlphaFoldDB" id="A0A2H9ZV49"/>
<organism evidence="2 3">
    <name type="scientific">Apostasia shenzhenica</name>
    <dbReference type="NCBI Taxonomy" id="1088818"/>
    <lineage>
        <taxon>Eukaryota</taxon>
        <taxon>Viridiplantae</taxon>
        <taxon>Streptophyta</taxon>
        <taxon>Embryophyta</taxon>
        <taxon>Tracheophyta</taxon>
        <taxon>Spermatophyta</taxon>
        <taxon>Magnoliopsida</taxon>
        <taxon>Liliopsida</taxon>
        <taxon>Asparagales</taxon>
        <taxon>Orchidaceae</taxon>
        <taxon>Apostasioideae</taxon>
        <taxon>Apostasia</taxon>
    </lineage>
</organism>
<keyword evidence="3" id="KW-1185">Reference proteome</keyword>
<reference evidence="2 3" key="1">
    <citation type="journal article" date="2017" name="Nature">
        <title>The Apostasia genome and the evolution of orchids.</title>
        <authorList>
            <person name="Zhang G.Q."/>
            <person name="Liu K.W."/>
            <person name="Li Z."/>
            <person name="Lohaus R."/>
            <person name="Hsiao Y.Y."/>
            <person name="Niu S.C."/>
            <person name="Wang J.Y."/>
            <person name="Lin Y.C."/>
            <person name="Xu Q."/>
            <person name="Chen L.J."/>
            <person name="Yoshida K."/>
            <person name="Fujiwara S."/>
            <person name="Wang Z.W."/>
            <person name="Zhang Y.Q."/>
            <person name="Mitsuda N."/>
            <person name="Wang M."/>
            <person name="Liu G.H."/>
            <person name="Pecoraro L."/>
            <person name="Huang H.X."/>
            <person name="Xiao X.J."/>
            <person name="Lin M."/>
            <person name="Wu X.Y."/>
            <person name="Wu W.L."/>
            <person name="Chen Y.Y."/>
            <person name="Chang S.B."/>
            <person name="Sakamoto S."/>
            <person name="Ohme-Takagi M."/>
            <person name="Yagi M."/>
            <person name="Zeng S.J."/>
            <person name="Shen C.Y."/>
            <person name="Yeh C.M."/>
            <person name="Luo Y.B."/>
            <person name="Tsai W.C."/>
            <person name="Van de Peer Y."/>
            <person name="Liu Z.J."/>
        </authorList>
    </citation>
    <scope>NUCLEOTIDE SEQUENCE [LARGE SCALE GENOMIC DNA]</scope>
    <source>
        <strain evidence="3">cv. Shenzhen</strain>
        <tissue evidence="2">Stem</tissue>
    </source>
</reference>
<dbReference type="InterPro" id="IPR020864">
    <property type="entry name" value="MACPF"/>
</dbReference>
<dbReference type="PANTHER" id="PTHR33199:SF4">
    <property type="entry name" value="OS02G0736300 PROTEIN"/>
    <property type="match status" value="1"/>
</dbReference>
<dbReference type="GO" id="GO:0005886">
    <property type="term" value="C:plasma membrane"/>
    <property type="evidence" value="ECO:0007669"/>
    <property type="project" value="TreeGrafter"/>
</dbReference>